<dbReference type="InterPro" id="IPR054267">
    <property type="entry name" value="DUF6998"/>
</dbReference>
<evidence type="ECO:0000259" key="1">
    <source>
        <dbReference type="Pfam" id="PF22522"/>
    </source>
</evidence>
<sequence length="154" mass="17517">MTLYAVDKLMSEARRIAAEYRRTTGKSLGISAEIARHDACRLLALEVDEDNSGGFDAYDKDGKKIQIKGRTMFVESRSGQRIGQLKLEQDWDAVVLVLMDEEFQTTEIYRAARDVVEEAFEESTRSKRGAMSVARFRKIAERVWARESSLGEQC</sequence>
<evidence type="ECO:0000313" key="2">
    <source>
        <dbReference type="EMBL" id="VAX07349.1"/>
    </source>
</evidence>
<feature type="domain" description="DUF6998" evidence="1">
    <location>
        <begin position="42"/>
        <end position="145"/>
    </location>
</feature>
<dbReference type="EMBL" id="UOFY01000015">
    <property type="protein sequence ID" value="VAX07349.1"/>
    <property type="molecule type" value="Genomic_DNA"/>
</dbReference>
<reference evidence="2" key="1">
    <citation type="submission" date="2018-06" db="EMBL/GenBank/DDBJ databases">
        <authorList>
            <person name="Zhirakovskaya E."/>
        </authorList>
    </citation>
    <scope>NUCLEOTIDE SEQUENCE</scope>
</reference>
<organism evidence="2">
    <name type="scientific">hydrothermal vent metagenome</name>
    <dbReference type="NCBI Taxonomy" id="652676"/>
    <lineage>
        <taxon>unclassified sequences</taxon>
        <taxon>metagenomes</taxon>
        <taxon>ecological metagenomes</taxon>
    </lineage>
</organism>
<accession>A0A3B1AN29</accession>
<dbReference type="AlphaFoldDB" id="A0A3B1AN29"/>
<name>A0A3B1AN29_9ZZZZ</name>
<protein>
    <recommendedName>
        <fullName evidence="1">DUF6998 domain-containing protein</fullName>
    </recommendedName>
</protein>
<dbReference type="Pfam" id="PF22522">
    <property type="entry name" value="DUF6998"/>
    <property type="match status" value="1"/>
</dbReference>
<proteinExistence type="predicted"/>
<gene>
    <name evidence="2" type="ORF">MNBD_GAMMA25-2643</name>
</gene>